<dbReference type="Gene3D" id="3.90.550.50">
    <property type="match status" value="1"/>
</dbReference>
<reference evidence="15" key="1">
    <citation type="submission" date="2023-08" db="EMBL/GenBank/DDBJ databases">
        <authorList>
            <person name="Alioto T."/>
            <person name="Alioto T."/>
            <person name="Gomez Garrido J."/>
        </authorList>
    </citation>
    <scope>NUCLEOTIDE SEQUENCE</scope>
</reference>
<sequence length="393" mass="45356">MSLEKRRVMGDSRTDSGEKGLKRNVDESPFRKRTLSLQSGFKFLLLFCILLFIVSFTLSDTCLSLWDSSKLNFHKLLNQTSQLYLLHPILRVRPKLILETTTVSTTTAPTTAPPGIQYHLAYPRNYHFIMDNPEVCKYQTPFLVLMVPVEPNNIAARDAIRQTWGKEKEVQGQVVLTLFMLGSSGGANVEQQEKLKQENEKHHDLIQSDFRDTYRNLTIKSMVIMDWLATHCPTAAFGMKIDSDMFLNIDNLVIMLLEPSVPKLNYLTGHLMWNRPVIRSEDSRWYVPEELYPEPKYPTYALGMGYVFSNDLPEKFVEASKSIKYFNIEDAYIGVCMKKMGLKPSSPPKPSQFRTYNFKYDRCTFSKVITYILGSPQQLINFWTDLKRPEPPC</sequence>
<name>A0AAV1EYU1_XYRNO</name>
<keyword evidence="7 13" id="KW-0735">Signal-anchor</keyword>
<evidence type="ECO:0000256" key="8">
    <source>
        <dbReference type="ARBA" id="ARBA00022989"/>
    </source>
</evidence>
<organism evidence="15 16">
    <name type="scientific">Xyrichtys novacula</name>
    <name type="common">Pearly razorfish</name>
    <name type="synonym">Hemipteronotus novacula</name>
    <dbReference type="NCBI Taxonomy" id="13765"/>
    <lineage>
        <taxon>Eukaryota</taxon>
        <taxon>Metazoa</taxon>
        <taxon>Chordata</taxon>
        <taxon>Craniata</taxon>
        <taxon>Vertebrata</taxon>
        <taxon>Euteleostomi</taxon>
        <taxon>Actinopterygii</taxon>
        <taxon>Neopterygii</taxon>
        <taxon>Teleostei</taxon>
        <taxon>Neoteleostei</taxon>
        <taxon>Acanthomorphata</taxon>
        <taxon>Eupercaria</taxon>
        <taxon>Labriformes</taxon>
        <taxon>Labridae</taxon>
        <taxon>Xyrichtys</taxon>
    </lineage>
</organism>
<evidence type="ECO:0000256" key="1">
    <source>
        <dbReference type="ARBA" id="ARBA00004323"/>
    </source>
</evidence>
<dbReference type="InterPro" id="IPR002659">
    <property type="entry name" value="Glyco_trans_31"/>
</dbReference>
<comment type="subcellular location">
    <subcellularLocation>
        <location evidence="1 13">Golgi apparatus membrane</location>
        <topology evidence="1 13">Single-pass type II membrane protein</topology>
    </subcellularLocation>
</comment>
<dbReference type="Proteomes" id="UP001178508">
    <property type="component" value="Chromosome 3"/>
</dbReference>
<evidence type="ECO:0000256" key="4">
    <source>
        <dbReference type="ARBA" id="ARBA00022676"/>
    </source>
</evidence>
<accession>A0AAV1EYU1</accession>
<dbReference type="PANTHER" id="PTHR11214:SF115">
    <property type="entry name" value="HEXOSYLTRANSFERASE"/>
    <property type="match status" value="1"/>
</dbReference>
<evidence type="ECO:0000256" key="7">
    <source>
        <dbReference type="ARBA" id="ARBA00022968"/>
    </source>
</evidence>
<keyword evidence="12" id="KW-0325">Glycoprotein</keyword>
<keyword evidence="9 13" id="KW-0333">Golgi apparatus</keyword>
<keyword evidence="5" id="KW-0808">Transferase</keyword>
<dbReference type="PANTHER" id="PTHR11214">
    <property type="entry name" value="BETA-1,3-N-ACETYLGLUCOSAMINYLTRANSFERASE"/>
    <property type="match status" value="1"/>
</dbReference>
<dbReference type="EMBL" id="OY660866">
    <property type="protein sequence ID" value="CAJ1053865.1"/>
    <property type="molecule type" value="Genomic_DNA"/>
</dbReference>
<feature type="transmembrane region" description="Helical" evidence="13">
    <location>
        <begin position="43"/>
        <end position="66"/>
    </location>
</feature>
<evidence type="ECO:0000256" key="3">
    <source>
        <dbReference type="ARBA" id="ARBA00008661"/>
    </source>
</evidence>
<dbReference type="AlphaFoldDB" id="A0AAV1EYU1"/>
<proteinExistence type="inferred from homology"/>
<evidence type="ECO:0000256" key="13">
    <source>
        <dbReference type="RuleBase" id="RU363063"/>
    </source>
</evidence>
<keyword evidence="10" id="KW-0443">Lipid metabolism</keyword>
<evidence type="ECO:0000256" key="12">
    <source>
        <dbReference type="ARBA" id="ARBA00023180"/>
    </source>
</evidence>
<evidence type="ECO:0000313" key="15">
    <source>
        <dbReference type="EMBL" id="CAJ1053865.1"/>
    </source>
</evidence>
<dbReference type="GO" id="GO:0006493">
    <property type="term" value="P:protein O-linked glycosylation"/>
    <property type="evidence" value="ECO:0007669"/>
    <property type="project" value="TreeGrafter"/>
</dbReference>
<dbReference type="GO" id="GO:0006629">
    <property type="term" value="P:lipid metabolic process"/>
    <property type="evidence" value="ECO:0007669"/>
    <property type="project" value="UniProtKB-KW"/>
</dbReference>
<keyword evidence="6 13" id="KW-0812">Transmembrane</keyword>
<evidence type="ECO:0000256" key="2">
    <source>
        <dbReference type="ARBA" id="ARBA00004922"/>
    </source>
</evidence>
<keyword evidence="16" id="KW-1185">Reference proteome</keyword>
<dbReference type="FunFam" id="3.90.550.50:FF:000001">
    <property type="entry name" value="Hexosyltransferase"/>
    <property type="match status" value="1"/>
</dbReference>
<dbReference type="GO" id="GO:0000139">
    <property type="term" value="C:Golgi membrane"/>
    <property type="evidence" value="ECO:0007669"/>
    <property type="project" value="UniProtKB-SubCell"/>
</dbReference>
<evidence type="ECO:0000256" key="11">
    <source>
        <dbReference type="ARBA" id="ARBA00023136"/>
    </source>
</evidence>
<evidence type="ECO:0000256" key="10">
    <source>
        <dbReference type="ARBA" id="ARBA00023098"/>
    </source>
</evidence>
<dbReference type="GO" id="GO:0008499">
    <property type="term" value="F:N-acetyl-beta-D-glucosaminide beta-(1,3)-galactosyltransferase activity"/>
    <property type="evidence" value="ECO:0007669"/>
    <property type="project" value="TreeGrafter"/>
</dbReference>
<evidence type="ECO:0000256" key="5">
    <source>
        <dbReference type="ARBA" id="ARBA00022679"/>
    </source>
</evidence>
<protein>
    <recommendedName>
        <fullName evidence="13">Hexosyltransferase</fullName>
        <ecNumber evidence="13">2.4.1.-</ecNumber>
    </recommendedName>
</protein>
<evidence type="ECO:0000256" key="9">
    <source>
        <dbReference type="ARBA" id="ARBA00023034"/>
    </source>
</evidence>
<dbReference type="EC" id="2.4.1.-" evidence="13"/>
<evidence type="ECO:0000256" key="14">
    <source>
        <dbReference type="SAM" id="MobiDB-lite"/>
    </source>
</evidence>
<evidence type="ECO:0000313" key="16">
    <source>
        <dbReference type="Proteomes" id="UP001178508"/>
    </source>
</evidence>
<dbReference type="Pfam" id="PF01762">
    <property type="entry name" value="Galactosyl_T"/>
    <property type="match status" value="1"/>
</dbReference>
<comment type="pathway">
    <text evidence="2">Protein modification; protein glycosylation.</text>
</comment>
<keyword evidence="8 13" id="KW-1133">Transmembrane helix</keyword>
<feature type="region of interest" description="Disordered" evidence="14">
    <location>
        <begin position="1"/>
        <end position="23"/>
    </location>
</feature>
<keyword evidence="11 13" id="KW-0472">Membrane</keyword>
<evidence type="ECO:0000256" key="6">
    <source>
        <dbReference type="ARBA" id="ARBA00022692"/>
    </source>
</evidence>
<gene>
    <name evidence="15" type="ORF">XNOV1_A008289</name>
</gene>
<keyword evidence="4 13" id="KW-0328">Glycosyltransferase</keyword>
<comment type="similarity">
    <text evidence="3 13">Belongs to the glycosyltransferase 31 family.</text>
</comment>